<dbReference type="AlphaFoldDB" id="A0A813KST8"/>
<keyword evidence="1" id="KW-1133">Transmembrane helix</keyword>
<dbReference type="Proteomes" id="UP000626109">
    <property type="component" value="Unassembled WGS sequence"/>
</dbReference>
<dbReference type="EMBL" id="CAJNNW010031379">
    <property type="protein sequence ID" value="CAE8707342.1"/>
    <property type="molecule type" value="Genomic_DNA"/>
</dbReference>
<reference evidence="2" key="1">
    <citation type="submission" date="2021-02" db="EMBL/GenBank/DDBJ databases">
        <authorList>
            <person name="Dougan E. K."/>
            <person name="Rhodes N."/>
            <person name="Thang M."/>
            <person name="Chan C."/>
        </authorList>
    </citation>
    <scope>NUCLEOTIDE SEQUENCE</scope>
</reference>
<evidence type="ECO:0000256" key="1">
    <source>
        <dbReference type="SAM" id="Phobius"/>
    </source>
</evidence>
<protein>
    <submittedName>
        <fullName evidence="2">Uncharacterized protein</fullName>
    </submittedName>
</protein>
<proteinExistence type="predicted"/>
<evidence type="ECO:0000313" key="3">
    <source>
        <dbReference type="Proteomes" id="UP000626109"/>
    </source>
</evidence>
<gene>
    <name evidence="2" type="ORF">PGLA2088_LOCUS34490</name>
</gene>
<sequence>MGPVFYELRVALLALCFQQQLHLRLRLVNGGINYSFCSSCADLTNSSKCTNGVASKDACLAGCALKTPTKPVAARPAVAGAPATKSDVDKMLIVTLSVGFSAGTACIGLILVCRYRRHNSSDPHAHSRDASQANSLPKDLDPCWAAISVAQLGELRQLAMAALGTEYWTATMHDINREVLQPLCQRTGKCYAHVVNFEELLHITVFVSHAWLENFEQFFQSINSAFQDWTVTPNLWICATALLQSTDPATVALQVGTGVCPSEAPFTKALAKAEKLLIVRNATVDLYERIWCCWEFFLAYQQCMIHRPGAVMVVGPSMFGTGTKEVDITSALSSSIEDKRKILEHISKTASYQVINDKLTEIKFFNGRREGTVDVETDSTN</sequence>
<feature type="transmembrane region" description="Helical" evidence="1">
    <location>
        <begin position="91"/>
        <end position="112"/>
    </location>
</feature>
<name>A0A813KST8_POLGL</name>
<organism evidence="2 3">
    <name type="scientific">Polarella glacialis</name>
    <name type="common">Dinoflagellate</name>
    <dbReference type="NCBI Taxonomy" id="89957"/>
    <lineage>
        <taxon>Eukaryota</taxon>
        <taxon>Sar</taxon>
        <taxon>Alveolata</taxon>
        <taxon>Dinophyceae</taxon>
        <taxon>Suessiales</taxon>
        <taxon>Suessiaceae</taxon>
        <taxon>Polarella</taxon>
    </lineage>
</organism>
<accession>A0A813KST8</accession>
<keyword evidence="1" id="KW-0812">Transmembrane</keyword>
<keyword evidence="1" id="KW-0472">Membrane</keyword>
<comment type="caution">
    <text evidence="2">The sequence shown here is derived from an EMBL/GenBank/DDBJ whole genome shotgun (WGS) entry which is preliminary data.</text>
</comment>
<evidence type="ECO:0000313" key="2">
    <source>
        <dbReference type="EMBL" id="CAE8707342.1"/>
    </source>
</evidence>